<feature type="transmembrane region" description="Helical" evidence="10">
    <location>
        <begin position="731"/>
        <end position="751"/>
    </location>
</feature>
<keyword evidence="8" id="KW-0807">Transducer</keyword>
<evidence type="ECO:0000256" key="6">
    <source>
        <dbReference type="ARBA" id="ARBA00023170"/>
    </source>
</evidence>
<feature type="transmembrane region" description="Helical" evidence="10">
    <location>
        <begin position="771"/>
        <end position="790"/>
    </location>
</feature>
<evidence type="ECO:0000256" key="2">
    <source>
        <dbReference type="ARBA" id="ARBA00022692"/>
    </source>
</evidence>
<dbReference type="EMBL" id="JALLPJ020001040">
    <property type="protein sequence ID" value="KAL3777503.1"/>
    <property type="molecule type" value="Genomic_DNA"/>
</dbReference>
<sequence length="981" mass="109293">MKASILNLFHTYTTLLPGGLRDCLDPTNSTDPTCVGGMAAVSAIIRLSKSRGDGPAFFRPTIDRESQFVQMHPEGWGVNRLISHDYFGWKSFMAPVSLFLDEDRLSKTALLTSDFRSMITNVDLTPTSVWSHFLDQILIDEETGTAWIHLDNDSQPRTASSIDSLVAALDYIAYVNTLNGCFQSNQTLFDEGSNVTCLMPAVYYSDKGVDLGNKLLKTALEHPYPPVLFSDSNGDHFEPELMNNKTLVLTLDEDTSILTNLRVTIDLDDWIITNFTLERIDLSDIPLDYIDDEYTQDMIYLRSLADQALANDPVVGTSGFMPFTRIDDWRMCMAGECIIGNLFTDAIRWVSDSDFAVLPSGGLRGEGWDAGDVRVSDIWGSLPFLNNICTGIMSGVSVFRLLNYSTSVATFESTYTPMGDRLLQMSGMKMTYNTKLEGSDAGRLIAVYVWDKVKEAYVPLERLKMYKFVTDNWMCDHFDPYPSLLKELTMDGEVNGVVDQSRPIQDIVGSYLLHLTDLGITYDTSFRGSHVNDTKANEPMTFVQTASSCLNNYYWKKEILTCEPCPGGKHVKFADDLISFLITKETSNLNLAGRNVLSNRELFNVTVAPKQIPGWLMLKDSAVDTSTMLQPGDSTAIEFDVDKSSLQKGTARSTVSFGVILDGEYPGCLTDLGITFDVVAEVRGEENYNHLGAIRAVGLSLMSLSMLGSLFFSIWTHKNRKKRVVQMSQPIFMHFICGGTFIMSSTIIPMSIDDGVASIHGCDIACMSVPWIFSIGFATTFSALFAKIWRIHTVMSRAMRFTRVVIRERDAMKWIILVFTLNVILLLSWTLIDPLQWKRQYINGDVTNSYGTCQADGNASDVFVGLLILVDGAALFAALLLAYRARNLEDEFTESKWIGVACASWIQVILIGIPVVLLTRTQPTAQSSAYNSQSPSVYERTTSLECEPDKDMGDNNAKGGEMKQESTRQTEEDEENSVDEC</sequence>
<reference evidence="12 13" key="1">
    <citation type="submission" date="2024-10" db="EMBL/GenBank/DDBJ databases">
        <title>Updated reference genomes for cyclostephanoid diatoms.</title>
        <authorList>
            <person name="Roberts W.R."/>
            <person name="Alverson A.J."/>
        </authorList>
    </citation>
    <scope>NUCLEOTIDE SEQUENCE [LARGE SCALE GENOMIC DNA]</scope>
    <source>
        <strain evidence="12 13">AJA010-31</strain>
    </source>
</reference>
<evidence type="ECO:0000313" key="12">
    <source>
        <dbReference type="EMBL" id="KAL3777503.1"/>
    </source>
</evidence>
<comment type="caution">
    <text evidence="12">The sequence shown here is derived from an EMBL/GenBank/DDBJ whole genome shotgun (WGS) entry which is preliminary data.</text>
</comment>
<evidence type="ECO:0000256" key="5">
    <source>
        <dbReference type="ARBA" id="ARBA00023136"/>
    </source>
</evidence>
<evidence type="ECO:0000256" key="1">
    <source>
        <dbReference type="ARBA" id="ARBA00004141"/>
    </source>
</evidence>
<evidence type="ECO:0000256" key="3">
    <source>
        <dbReference type="ARBA" id="ARBA00022989"/>
    </source>
</evidence>
<feature type="compositionally biased region" description="Basic and acidic residues" evidence="9">
    <location>
        <begin position="960"/>
        <end position="970"/>
    </location>
</feature>
<feature type="domain" description="G-protein coupled receptors family 3 profile" evidence="11">
    <location>
        <begin position="765"/>
        <end position="946"/>
    </location>
</feature>
<accession>A0ABD3NQD8</accession>
<dbReference type="PROSITE" id="PS50259">
    <property type="entry name" value="G_PROTEIN_RECEP_F3_4"/>
    <property type="match status" value="1"/>
</dbReference>
<proteinExistence type="predicted"/>
<dbReference type="PANTHER" id="PTHR10519">
    <property type="entry name" value="GABA-B RECEPTOR"/>
    <property type="match status" value="1"/>
</dbReference>
<dbReference type="InterPro" id="IPR017978">
    <property type="entry name" value="GPCR_3_C"/>
</dbReference>
<feature type="transmembrane region" description="Helical" evidence="10">
    <location>
        <begin position="862"/>
        <end position="885"/>
    </location>
</feature>
<dbReference type="CDD" id="cd15047">
    <property type="entry name" value="7tmC_GABA-B-like"/>
    <property type="match status" value="1"/>
</dbReference>
<evidence type="ECO:0000256" key="10">
    <source>
        <dbReference type="SAM" id="Phobius"/>
    </source>
</evidence>
<dbReference type="SUPFAM" id="SSF55816">
    <property type="entry name" value="5'-nucleotidase (syn. UDP-sugar hydrolase), C-terminal domain"/>
    <property type="match status" value="1"/>
</dbReference>
<dbReference type="InterPro" id="IPR008334">
    <property type="entry name" value="5'-Nucleotdase_C"/>
</dbReference>
<dbReference type="Proteomes" id="UP001530400">
    <property type="component" value="Unassembled WGS sequence"/>
</dbReference>
<keyword evidence="6" id="KW-0675">Receptor</keyword>
<organism evidence="12 13">
    <name type="scientific">Cyclotella atomus</name>
    <dbReference type="NCBI Taxonomy" id="382360"/>
    <lineage>
        <taxon>Eukaryota</taxon>
        <taxon>Sar</taxon>
        <taxon>Stramenopiles</taxon>
        <taxon>Ochrophyta</taxon>
        <taxon>Bacillariophyta</taxon>
        <taxon>Coscinodiscophyceae</taxon>
        <taxon>Thalassiosirophycidae</taxon>
        <taxon>Stephanodiscales</taxon>
        <taxon>Stephanodiscaceae</taxon>
        <taxon>Cyclotella</taxon>
    </lineage>
</organism>
<feature type="transmembrane region" description="Helical" evidence="10">
    <location>
        <begin position="693"/>
        <end position="715"/>
    </location>
</feature>
<keyword evidence="5 10" id="KW-0472">Membrane</keyword>
<keyword evidence="7" id="KW-0325">Glycoprotein</keyword>
<dbReference type="InterPro" id="IPR002455">
    <property type="entry name" value="GPCR3_GABA-B"/>
</dbReference>
<comment type="subcellular location">
    <subcellularLocation>
        <location evidence="1">Membrane</location>
        <topology evidence="1">Multi-pass membrane protein</topology>
    </subcellularLocation>
</comment>
<feature type="compositionally biased region" description="Acidic residues" evidence="9">
    <location>
        <begin position="971"/>
        <end position="981"/>
    </location>
</feature>
<keyword evidence="4" id="KW-0297">G-protein coupled receptor</keyword>
<evidence type="ECO:0000256" key="9">
    <source>
        <dbReference type="SAM" id="MobiDB-lite"/>
    </source>
</evidence>
<evidence type="ECO:0000256" key="4">
    <source>
        <dbReference type="ARBA" id="ARBA00023040"/>
    </source>
</evidence>
<dbReference type="Pfam" id="PF00003">
    <property type="entry name" value="7tm_3"/>
    <property type="match status" value="1"/>
</dbReference>
<dbReference type="GO" id="GO:0016020">
    <property type="term" value="C:membrane"/>
    <property type="evidence" value="ECO:0007669"/>
    <property type="project" value="UniProtKB-SubCell"/>
</dbReference>
<evidence type="ECO:0000313" key="13">
    <source>
        <dbReference type="Proteomes" id="UP001530400"/>
    </source>
</evidence>
<dbReference type="Gene3D" id="3.90.780.10">
    <property type="entry name" value="5'-Nucleotidase, C-terminal domain"/>
    <property type="match status" value="1"/>
</dbReference>
<gene>
    <name evidence="12" type="ORF">ACHAWO_012779</name>
</gene>
<evidence type="ECO:0000259" key="11">
    <source>
        <dbReference type="PROSITE" id="PS50259"/>
    </source>
</evidence>
<feature type="transmembrane region" description="Helical" evidence="10">
    <location>
        <begin position="811"/>
        <end position="832"/>
    </location>
</feature>
<keyword evidence="2 10" id="KW-0812">Transmembrane</keyword>
<dbReference type="PANTHER" id="PTHR10519:SF20">
    <property type="entry name" value="G-PROTEIN COUPLED RECEPTOR 156-RELATED"/>
    <property type="match status" value="1"/>
</dbReference>
<evidence type="ECO:0000256" key="8">
    <source>
        <dbReference type="ARBA" id="ARBA00023224"/>
    </source>
</evidence>
<feature type="compositionally biased region" description="Polar residues" evidence="9">
    <location>
        <begin position="927"/>
        <end position="944"/>
    </location>
</feature>
<dbReference type="Pfam" id="PF02872">
    <property type="entry name" value="5_nucleotid_C"/>
    <property type="match status" value="1"/>
</dbReference>
<keyword evidence="3 10" id="KW-1133">Transmembrane helix</keyword>
<feature type="transmembrane region" description="Helical" evidence="10">
    <location>
        <begin position="897"/>
        <end position="918"/>
    </location>
</feature>
<keyword evidence="13" id="KW-1185">Reference proteome</keyword>
<evidence type="ECO:0000256" key="7">
    <source>
        <dbReference type="ARBA" id="ARBA00023180"/>
    </source>
</evidence>
<name>A0ABD3NQD8_9STRA</name>
<dbReference type="AlphaFoldDB" id="A0ABD3NQD8"/>
<dbReference type="GO" id="GO:0004930">
    <property type="term" value="F:G protein-coupled receptor activity"/>
    <property type="evidence" value="ECO:0007669"/>
    <property type="project" value="UniProtKB-KW"/>
</dbReference>
<protein>
    <recommendedName>
        <fullName evidence="11">G-protein coupled receptors family 3 profile domain-containing protein</fullName>
    </recommendedName>
</protein>
<feature type="region of interest" description="Disordered" evidence="9">
    <location>
        <begin position="927"/>
        <end position="981"/>
    </location>
</feature>
<dbReference type="InterPro" id="IPR036907">
    <property type="entry name" value="5'-Nucleotdase_C_sf"/>
</dbReference>